<dbReference type="Gene3D" id="1.10.10.60">
    <property type="entry name" value="Homeodomain-like"/>
    <property type="match status" value="1"/>
</dbReference>
<evidence type="ECO:0000256" key="2">
    <source>
        <dbReference type="ARBA" id="ARBA00023125"/>
    </source>
</evidence>
<dbReference type="EMBL" id="CZBL01000016">
    <property type="protein sequence ID" value="CUQ45845.1"/>
    <property type="molecule type" value="Genomic_DNA"/>
</dbReference>
<dbReference type="AlphaFoldDB" id="A0A174WNX2"/>
<proteinExistence type="predicted"/>
<reference evidence="5 7" key="1">
    <citation type="submission" date="2015-09" db="EMBL/GenBank/DDBJ databases">
        <authorList>
            <consortium name="Pathogen Informatics"/>
        </authorList>
    </citation>
    <scope>NUCLEOTIDE SEQUENCE [LARGE SCALE GENOMIC DNA]</scope>
    <source>
        <strain evidence="5 7">2789STDY5834946</strain>
    </source>
</reference>
<dbReference type="PROSITE" id="PS01124">
    <property type="entry name" value="HTH_ARAC_FAMILY_2"/>
    <property type="match status" value="1"/>
</dbReference>
<keyword evidence="3" id="KW-0804">Transcription</keyword>
<keyword evidence="2" id="KW-0238">DNA-binding</keyword>
<dbReference type="Pfam" id="PF12833">
    <property type="entry name" value="HTH_18"/>
    <property type="match status" value="1"/>
</dbReference>
<dbReference type="RefSeq" id="WP_055256676.1">
    <property type="nucleotide sequence ID" value="NZ_CP081920.1"/>
</dbReference>
<accession>A0A174WNX2</accession>
<evidence type="ECO:0000313" key="7">
    <source>
        <dbReference type="Proteomes" id="UP000095725"/>
    </source>
</evidence>
<dbReference type="SUPFAM" id="SSF46689">
    <property type="entry name" value="Homeodomain-like"/>
    <property type="match status" value="1"/>
</dbReference>
<dbReference type="PANTHER" id="PTHR47504">
    <property type="entry name" value="RIGHT ORIGIN-BINDING PROTEIN"/>
    <property type="match status" value="1"/>
</dbReference>
<dbReference type="Proteomes" id="UP000095725">
    <property type="component" value="Unassembled WGS sequence"/>
</dbReference>
<dbReference type="SMART" id="SM00342">
    <property type="entry name" value="HTH_ARAC"/>
    <property type="match status" value="1"/>
</dbReference>
<evidence type="ECO:0000256" key="3">
    <source>
        <dbReference type="ARBA" id="ARBA00023163"/>
    </source>
</evidence>
<protein>
    <submittedName>
        <fullName evidence="6">Helix-turn-helix transcriptional regulator</fullName>
    </submittedName>
    <submittedName>
        <fullName evidence="5">Putative AraC-family transcriptional regulator</fullName>
    </submittedName>
</protein>
<gene>
    <name evidence="5" type="ORF">ERS852558_03487</name>
    <name evidence="6" type="ORF">F2Y31_14865</name>
</gene>
<organism evidence="5 7">
    <name type="scientific">Bacteroides caccae</name>
    <dbReference type="NCBI Taxonomy" id="47678"/>
    <lineage>
        <taxon>Bacteria</taxon>
        <taxon>Pseudomonadati</taxon>
        <taxon>Bacteroidota</taxon>
        <taxon>Bacteroidia</taxon>
        <taxon>Bacteroidales</taxon>
        <taxon>Bacteroidaceae</taxon>
        <taxon>Bacteroides</taxon>
    </lineage>
</organism>
<dbReference type="PANTHER" id="PTHR47504:SF5">
    <property type="entry name" value="RIGHT ORIGIN-BINDING PROTEIN"/>
    <property type="match status" value="1"/>
</dbReference>
<dbReference type="Proteomes" id="UP000368418">
    <property type="component" value="Unassembled WGS sequence"/>
</dbReference>
<evidence type="ECO:0000313" key="8">
    <source>
        <dbReference type="Proteomes" id="UP000368418"/>
    </source>
</evidence>
<dbReference type="EMBL" id="VVYD01000014">
    <property type="protein sequence ID" value="KAA5497147.1"/>
    <property type="molecule type" value="Genomic_DNA"/>
</dbReference>
<name>A0A174WNX2_9BACE</name>
<sequence>MKLLYLSEHHSCFNYGIKIDSGFTQYRLAAQESGQIDNSCCFCILFLLKGELSVNIGREHNIHLLEHNMLLIPQHEENRVEGIVSAECLLLFWNKQITACDKMYFESISHVKMENGNNCILPIRKPLLHILRQLLFYLDTGLLCRHMYILKQQEIILALRGFYTKSELAAFFSRTTGVGRKFEDFVLDNYKNVKTVKEFASLCCVSERSFNRKFQESFSQSPYRWMQERRAELVREKICDPDIAFREIAMDFGFSSPAHLTCYCKKLFGATPTELRNNYNKGNET</sequence>
<evidence type="ECO:0000313" key="5">
    <source>
        <dbReference type="EMBL" id="CUQ45845.1"/>
    </source>
</evidence>
<dbReference type="InterPro" id="IPR050959">
    <property type="entry name" value="MarA-like"/>
</dbReference>
<dbReference type="InterPro" id="IPR009057">
    <property type="entry name" value="Homeodomain-like_sf"/>
</dbReference>
<evidence type="ECO:0000313" key="6">
    <source>
        <dbReference type="EMBL" id="KAA5497147.1"/>
    </source>
</evidence>
<evidence type="ECO:0000259" key="4">
    <source>
        <dbReference type="PROSITE" id="PS01124"/>
    </source>
</evidence>
<dbReference type="GO" id="GO:0003700">
    <property type="term" value="F:DNA-binding transcription factor activity"/>
    <property type="evidence" value="ECO:0007669"/>
    <property type="project" value="InterPro"/>
</dbReference>
<dbReference type="InterPro" id="IPR018060">
    <property type="entry name" value="HTH_AraC"/>
</dbReference>
<feature type="domain" description="HTH araC/xylS-type" evidence="4">
    <location>
        <begin position="180"/>
        <end position="278"/>
    </location>
</feature>
<evidence type="ECO:0000256" key="1">
    <source>
        <dbReference type="ARBA" id="ARBA00023015"/>
    </source>
</evidence>
<keyword evidence="1" id="KW-0805">Transcription regulation</keyword>
<reference evidence="6 8" key="2">
    <citation type="journal article" date="2019" name="Nat. Med.">
        <title>A library of human gut bacterial isolates paired with longitudinal multiomics data enables mechanistic microbiome research.</title>
        <authorList>
            <person name="Poyet M."/>
            <person name="Groussin M."/>
            <person name="Gibbons S.M."/>
            <person name="Avila-Pacheco J."/>
            <person name="Jiang X."/>
            <person name="Kearney S.M."/>
            <person name="Perrotta A.R."/>
            <person name="Berdy B."/>
            <person name="Zhao S."/>
            <person name="Lieberman T.D."/>
            <person name="Swanson P.K."/>
            <person name="Smith M."/>
            <person name="Roesemann S."/>
            <person name="Alexander J.E."/>
            <person name="Rich S.A."/>
            <person name="Livny J."/>
            <person name="Vlamakis H."/>
            <person name="Clish C."/>
            <person name="Bullock K."/>
            <person name="Deik A."/>
            <person name="Scott J."/>
            <person name="Pierce K.A."/>
            <person name="Xavier R.J."/>
            <person name="Alm E.J."/>
        </authorList>
    </citation>
    <scope>NUCLEOTIDE SEQUENCE [LARGE SCALE GENOMIC DNA]</scope>
    <source>
        <strain evidence="6 8">BIOML-A19</strain>
    </source>
</reference>
<dbReference type="GO" id="GO:0043565">
    <property type="term" value="F:sequence-specific DNA binding"/>
    <property type="evidence" value="ECO:0007669"/>
    <property type="project" value="InterPro"/>
</dbReference>